<reference evidence="8 9" key="1">
    <citation type="submission" date="2022-03" db="EMBL/GenBank/DDBJ databases">
        <authorList>
            <person name="Macdonald S."/>
            <person name="Ahmed S."/>
            <person name="Newling K."/>
        </authorList>
    </citation>
    <scope>NUCLEOTIDE SEQUENCE [LARGE SCALE GENOMIC DNA]</scope>
</reference>
<feature type="domain" description="GRF-type" evidence="7">
    <location>
        <begin position="38"/>
        <end position="83"/>
    </location>
</feature>
<dbReference type="PROSITE" id="PS51999">
    <property type="entry name" value="ZF_GRF"/>
    <property type="match status" value="1"/>
</dbReference>
<feature type="transmembrane region" description="Helical" evidence="6">
    <location>
        <begin position="161"/>
        <end position="179"/>
    </location>
</feature>
<evidence type="ECO:0000256" key="5">
    <source>
        <dbReference type="SAM" id="Coils"/>
    </source>
</evidence>
<protein>
    <recommendedName>
        <fullName evidence="7">GRF-type domain-containing protein</fullName>
    </recommendedName>
</protein>
<evidence type="ECO:0000256" key="3">
    <source>
        <dbReference type="ARBA" id="ARBA00022833"/>
    </source>
</evidence>
<dbReference type="InterPro" id="IPR057222">
    <property type="entry name" value="DUF7900"/>
</dbReference>
<evidence type="ECO:0000313" key="8">
    <source>
        <dbReference type="EMBL" id="CAH8347807.1"/>
    </source>
</evidence>
<evidence type="ECO:0000256" key="6">
    <source>
        <dbReference type="SAM" id="Phobius"/>
    </source>
</evidence>
<gene>
    <name evidence="8" type="ORF">ERUC_LOCUS17219</name>
</gene>
<comment type="caution">
    <text evidence="8">The sequence shown here is derived from an EMBL/GenBank/DDBJ whole genome shotgun (WGS) entry which is preliminary data.</text>
</comment>
<keyword evidence="3" id="KW-0862">Zinc</keyword>
<keyword evidence="6" id="KW-0472">Membrane</keyword>
<dbReference type="Pfam" id="PF06839">
    <property type="entry name" value="Zn_ribbon_GRF"/>
    <property type="match status" value="1"/>
</dbReference>
<feature type="coiled-coil region" evidence="5">
    <location>
        <begin position="100"/>
        <end position="154"/>
    </location>
</feature>
<evidence type="ECO:0000313" key="9">
    <source>
        <dbReference type="Proteomes" id="UP001642260"/>
    </source>
</evidence>
<dbReference type="GO" id="GO:0008270">
    <property type="term" value="F:zinc ion binding"/>
    <property type="evidence" value="ECO:0007669"/>
    <property type="project" value="UniProtKB-KW"/>
</dbReference>
<dbReference type="Proteomes" id="UP001642260">
    <property type="component" value="Unassembled WGS sequence"/>
</dbReference>
<keyword evidence="6" id="KW-0812">Transmembrane</keyword>
<dbReference type="PANTHER" id="PTHR33248">
    <property type="entry name" value="ZINC ION-BINDING PROTEIN"/>
    <property type="match status" value="1"/>
</dbReference>
<dbReference type="InterPro" id="IPR010666">
    <property type="entry name" value="Znf_GRF"/>
</dbReference>
<keyword evidence="9" id="KW-1185">Reference proteome</keyword>
<name>A0ABC8JYK7_ERUVS</name>
<keyword evidence="2 4" id="KW-0863">Zinc-finger</keyword>
<keyword evidence="6" id="KW-1133">Transmembrane helix</keyword>
<dbReference type="EMBL" id="CAKOAT010158044">
    <property type="protein sequence ID" value="CAH8347807.1"/>
    <property type="molecule type" value="Genomic_DNA"/>
</dbReference>
<keyword evidence="5" id="KW-0175">Coiled coil</keyword>
<evidence type="ECO:0000256" key="1">
    <source>
        <dbReference type="ARBA" id="ARBA00022723"/>
    </source>
</evidence>
<dbReference type="AlphaFoldDB" id="A0ABC8JYK7"/>
<keyword evidence="1" id="KW-0479">Metal-binding</keyword>
<accession>A0ABC8JYK7</accession>
<evidence type="ECO:0000259" key="7">
    <source>
        <dbReference type="PROSITE" id="PS51999"/>
    </source>
</evidence>
<sequence length="182" mass="20807">MKLAKGCTLNLETQPLTLQTIKFVLGAISSSNDNVVACDCNRPTKIVRAWTRENPGRRFLSCRGRRVGSDFESCNFFRWYDVEKPHGWQNLALLEAWDTIREQKEEIANLREQVRSVNHVSENLEISSELMESMKQKNEECEALKIEVLILKERSSVLRNVLVASSMGFAVVFGGMMVMSKY</sequence>
<dbReference type="Pfam" id="PF25464">
    <property type="entry name" value="DUF7900"/>
    <property type="match status" value="1"/>
</dbReference>
<proteinExistence type="predicted"/>
<evidence type="ECO:0000256" key="2">
    <source>
        <dbReference type="ARBA" id="ARBA00022771"/>
    </source>
</evidence>
<organism evidence="8 9">
    <name type="scientific">Eruca vesicaria subsp. sativa</name>
    <name type="common">Garden rocket</name>
    <name type="synonym">Eruca sativa</name>
    <dbReference type="NCBI Taxonomy" id="29727"/>
    <lineage>
        <taxon>Eukaryota</taxon>
        <taxon>Viridiplantae</taxon>
        <taxon>Streptophyta</taxon>
        <taxon>Embryophyta</taxon>
        <taxon>Tracheophyta</taxon>
        <taxon>Spermatophyta</taxon>
        <taxon>Magnoliopsida</taxon>
        <taxon>eudicotyledons</taxon>
        <taxon>Gunneridae</taxon>
        <taxon>Pentapetalae</taxon>
        <taxon>rosids</taxon>
        <taxon>malvids</taxon>
        <taxon>Brassicales</taxon>
        <taxon>Brassicaceae</taxon>
        <taxon>Brassiceae</taxon>
        <taxon>Eruca</taxon>
    </lineage>
</organism>
<evidence type="ECO:0000256" key="4">
    <source>
        <dbReference type="PROSITE-ProRule" id="PRU01343"/>
    </source>
</evidence>